<name>A0AA96LVP4_9BACL</name>
<feature type="domain" description="VanZ-like" evidence="2">
    <location>
        <begin position="6"/>
        <end position="125"/>
    </location>
</feature>
<dbReference type="KEGG" id="proo:MJB10_12945"/>
<keyword evidence="1" id="KW-0472">Membrane</keyword>
<proteinExistence type="predicted"/>
<evidence type="ECO:0000259" key="2">
    <source>
        <dbReference type="Pfam" id="PF04892"/>
    </source>
</evidence>
<evidence type="ECO:0000256" key="1">
    <source>
        <dbReference type="SAM" id="Phobius"/>
    </source>
</evidence>
<gene>
    <name evidence="3" type="ORF">MJB10_12945</name>
</gene>
<dbReference type="InterPro" id="IPR053150">
    <property type="entry name" value="Teicoplanin_resist-assoc"/>
</dbReference>
<organism evidence="3 4">
    <name type="scientific">Paenibacillus roseopurpureus</name>
    <dbReference type="NCBI Taxonomy" id="2918901"/>
    <lineage>
        <taxon>Bacteria</taxon>
        <taxon>Bacillati</taxon>
        <taxon>Bacillota</taxon>
        <taxon>Bacilli</taxon>
        <taxon>Bacillales</taxon>
        <taxon>Paenibacillaceae</taxon>
        <taxon>Paenibacillus</taxon>
    </lineage>
</organism>
<dbReference type="Pfam" id="PF04892">
    <property type="entry name" value="VanZ"/>
    <property type="match status" value="1"/>
</dbReference>
<dbReference type="AlphaFoldDB" id="A0AA96LVP4"/>
<dbReference type="PANTHER" id="PTHR36834:SF1">
    <property type="entry name" value="INTEGRAL MEMBRANE PROTEIN"/>
    <property type="match status" value="1"/>
</dbReference>
<dbReference type="Proteomes" id="UP001304650">
    <property type="component" value="Chromosome"/>
</dbReference>
<keyword evidence="4" id="KW-1185">Reference proteome</keyword>
<evidence type="ECO:0000313" key="4">
    <source>
        <dbReference type="Proteomes" id="UP001304650"/>
    </source>
</evidence>
<protein>
    <submittedName>
        <fullName evidence="3">VanZ family protein</fullName>
    </submittedName>
</protein>
<keyword evidence="1" id="KW-0812">Transmembrane</keyword>
<keyword evidence="1" id="KW-1133">Transmembrane helix</keyword>
<reference evidence="3" key="1">
    <citation type="submission" date="2022-02" db="EMBL/GenBank/DDBJ databases">
        <title>Paenibacillus sp. MBLB1832 Whole Genome Shotgun Sequencing.</title>
        <authorList>
            <person name="Hwang C.Y."/>
            <person name="Cho E.-S."/>
            <person name="Seo M.-J."/>
        </authorList>
    </citation>
    <scope>NUCLEOTIDE SEQUENCE</scope>
    <source>
        <strain evidence="3">MBLB1832</strain>
    </source>
</reference>
<accession>A0AA96LVP4</accession>
<feature type="transmembrane region" description="Helical" evidence="1">
    <location>
        <begin position="77"/>
        <end position="97"/>
    </location>
</feature>
<sequence>MIGSSVYILIMLKLLFLRAHYLFADYNLVPFKTINAYIVNRDHYNTDILIKNLFGNIVLFIPMGFIIPLLNRNSINFWRFLTCSFLILLAVELTQLITRVGSLDIDDIILNMFGAIIGFGITKILIISFSKDTRNLMDK</sequence>
<dbReference type="EMBL" id="CP130319">
    <property type="protein sequence ID" value="WNR46944.1"/>
    <property type="molecule type" value="Genomic_DNA"/>
</dbReference>
<dbReference type="InterPro" id="IPR006976">
    <property type="entry name" value="VanZ-like"/>
</dbReference>
<evidence type="ECO:0000313" key="3">
    <source>
        <dbReference type="EMBL" id="WNR46944.1"/>
    </source>
</evidence>
<feature type="transmembrane region" description="Helical" evidence="1">
    <location>
        <begin position="48"/>
        <end position="70"/>
    </location>
</feature>
<dbReference type="PANTHER" id="PTHR36834">
    <property type="entry name" value="MEMBRANE PROTEIN-RELATED"/>
    <property type="match status" value="1"/>
</dbReference>
<feature type="transmembrane region" description="Helical" evidence="1">
    <location>
        <begin position="109"/>
        <end position="129"/>
    </location>
</feature>